<protein>
    <submittedName>
        <fullName evidence="1">Uncharacterized protein</fullName>
    </submittedName>
</protein>
<organism evidence="1">
    <name type="scientific">marine metagenome</name>
    <dbReference type="NCBI Taxonomy" id="408172"/>
    <lineage>
        <taxon>unclassified sequences</taxon>
        <taxon>metagenomes</taxon>
        <taxon>ecological metagenomes</taxon>
    </lineage>
</organism>
<accession>A0A381PQT2</accession>
<dbReference type="AntiFam" id="ANF00041">
    <property type="entry name" value="Antisense to RNaseP"/>
</dbReference>
<gene>
    <name evidence="1" type="ORF">METZ01_LOCUS22265</name>
</gene>
<sequence length="162" mass="18059">MSCSNQMLRKCLNTAYYLDHLTCFLQNLRNKGESQPISRVLSRTIIHLQPVSPLPFSGLPESNASYIEGFLFGLAPGGVYQAANCYQSRGALLPHHFTLTQLLVSNQAVYFLLHWPWVRTPQVLPGTLLYGARTFLHLFPWITPGDKQRSTGSNCPADSPPA</sequence>
<name>A0A381PQT2_9ZZZZ</name>
<reference evidence="1" key="1">
    <citation type="submission" date="2018-05" db="EMBL/GenBank/DDBJ databases">
        <authorList>
            <person name="Lanie J.A."/>
            <person name="Ng W.-L."/>
            <person name="Kazmierczak K.M."/>
            <person name="Andrzejewski T.M."/>
            <person name="Davidsen T.M."/>
            <person name="Wayne K.J."/>
            <person name="Tettelin H."/>
            <person name="Glass J.I."/>
            <person name="Rusch D."/>
            <person name="Podicherti R."/>
            <person name="Tsui H.-C.T."/>
            <person name="Winkler M.E."/>
        </authorList>
    </citation>
    <scope>NUCLEOTIDE SEQUENCE</scope>
</reference>
<dbReference type="EMBL" id="UINC01001061">
    <property type="protein sequence ID" value="SUZ69411.1"/>
    <property type="molecule type" value="Genomic_DNA"/>
</dbReference>
<evidence type="ECO:0000313" key="1">
    <source>
        <dbReference type="EMBL" id="SUZ69411.1"/>
    </source>
</evidence>
<proteinExistence type="predicted"/>
<dbReference type="AlphaFoldDB" id="A0A381PQT2"/>